<evidence type="ECO:0000256" key="1">
    <source>
        <dbReference type="ARBA" id="ARBA00000085"/>
    </source>
</evidence>
<dbReference type="GO" id="GO:0000155">
    <property type="term" value="F:phosphorelay sensor kinase activity"/>
    <property type="evidence" value="ECO:0007669"/>
    <property type="project" value="InterPro"/>
</dbReference>
<dbReference type="InterPro" id="IPR036097">
    <property type="entry name" value="HisK_dim/P_sf"/>
</dbReference>
<keyword evidence="8" id="KW-0902">Two-component regulatory system</keyword>
<dbReference type="Pfam" id="PF00512">
    <property type="entry name" value="HisKA"/>
    <property type="match status" value="1"/>
</dbReference>
<dbReference type="Proteomes" id="UP000626244">
    <property type="component" value="Unassembled WGS sequence"/>
</dbReference>
<dbReference type="InterPro" id="IPR004358">
    <property type="entry name" value="Sig_transdc_His_kin-like_C"/>
</dbReference>
<evidence type="ECO:0000259" key="10">
    <source>
        <dbReference type="PROSITE" id="PS50112"/>
    </source>
</evidence>
<gene>
    <name evidence="11" type="ORF">GCM10007380_23970</name>
</gene>
<dbReference type="CDD" id="cd00082">
    <property type="entry name" value="HisKA"/>
    <property type="match status" value="1"/>
</dbReference>
<feature type="domain" description="Histidine kinase" evidence="9">
    <location>
        <begin position="194"/>
        <end position="403"/>
    </location>
</feature>
<evidence type="ECO:0000256" key="3">
    <source>
        <dbReference type="ARBA" id="ARBA00022553"/>
    </source>
</evidence>
<keyword evidence="6 11" id="KW-0418">Kinase</keyword>
<sequence>MNTDTVNDLKAKVAKLEEKVEIYEKIISSITPGSFFSENCLNLIDKHSLSFNGTELPDEITTTFSSFMLKNKEILQTIFDAIPHHILFIDPKGIIQFYNEQCARDFKVNINEYVGKHIRELLRIEDKEIALLNTLYSGKEIYHHEILNKNYGIVNTRIIRDMNNQIESVIGIFHFLNDARDSEKLAISGRIAAGIAHEVRNPLTTVRGYLQFVQDEAPERIKQLFNDLLIPELDRANGIITDFLSITKNAPYKPEPVCLNDFLLNYIKQLFFSETVINNVDIKYNLSEELHKYKIFFDKNQLVQVFLNLFHNSLDAKKDGNLLITIETHVIDDEIVIIFKDNGCGIPRTVLPFIFDAFYSTKDEGTGLGLSLTKKLIQNHGGFITATSSCNGTEFTITLPINYDDNKNSIV</sequence>
<keyword evidence="4" id="KW-0808">Transferase</keyword>
<accession>A0A8J3APR7</accession>
<dbReference type="SUPFAM" id="SSF55785">
    <property type="entry name" value="PYP-like sensor domain (PAS domain)"/>
    <property type="match status" value="1"/>
</dbReference>
<protein>
    <recommendedName>
        <fullName evidence="2">histidine kinase</fullName>
        <ecNumber evidence="2">2.7.13.3</ecNumber>
    </recommendedName>
</protein>
<comment type="caution">
    <text evidence="11">The sequence shown here is derived from an EMBL/GenBank/DDBJ whole genome shotgun (WGS) entry which is preliminary data.</text>
</comment>
<dbReference type="InterPro" id="IPR003661">
    <property type="entry name" value="HisK_dim/P_dom"/>
</dbReference>
<dbReference type="Gene3D" id="3.30.565.10">
    <property type="entry name" value="Histidine kinase-like ATPase, C-terminal domain"/>
    <property type="match status" value="1"/>
</dbReference>
<dbReference type="InterPro" id="IPR003594">
    <property type="entry name" value="HATPase_dom"/>
</dbReference>
<evidence type="ECO:0000256" key="6">
    <source>
        <dbReference type="ARBA" id="ARBA00022777"/>
    </source>
</evidence>
<evidence type="ECO:0000256" key="4">
    <source>
        <dbReference type="ARBA" id="ARBA00022679"/>
    </source>
</evidence>
<dbReference type="PANTHER" id="PTHR43065:SF34">
    <property type="entry name" value="SPORULATION KINASE A"/>
    <property type="match status" value="1"/>
</dbReference>
<dbReference type="RefSeq" id="WP_088000130.1">
    <property type="nucleotide sequence ID" value="NZ_BMHB01000001.1"/>
</dbReference>
<proteinExistence type="predicted"/>
<dbReference type="InterPro" id="IPR005467">
    <property type="entry name" value="His_kinase_dom"/>
</dbReference>
<evidence type="ECO:0000256" key="8">
    <source>
        <dbReference type="ARBA" id="ARBA00023012"/>
    </source>
</evidence>
<dbReference type="SUPFAM" id="SSF47384">
    <property type="entry name" value="Homodimeric domain of signal transducing histidine kinase"/>
    <property type="match status" value="1"/>
</dbReference>
<dbReference type="InterPro" id="IPR035965">
    <property type="entry name" value="PAS-like_dom_sf"/>
</dbReference>
<dbReference type="SUPFAM" id="SSF55874">
    <property type="entry name" value="ATPase domain of HSP90 chaperone/DNA topoisomerase II/histidine kinase"/>
    <property type="match status" value="1"/>
</dbReference>
<dbReference type="PROSITE" id="PS50112">
    <property type="entry name" value="PAS"/>
    <property type="match status" value="1"/>
</dbReference>
<reference evidence="12" key="1">
    <citation type="journal article" date="2019" name="Int. J. Syst. Evol. Microbiol.">
        <title>The Global Catalogue of Microorganisms (GCM) 10K type strain sequencing project: providing services to taxonomists for standard genome sequencing and annotation.</title>
        <authorList>
            <consortium name="The Broad Institute Genomics Platform"/>
            <consortium name="The Broad Institute Genome Sequencing Center for Infectious Disease"/>
            <person name="Wu L."/>
            <person name="Ma J."/>
        </authorList>
    </citation>
    <scope>NUCLEOTIDE SEQUENCE [LARGE SCALE GENOMIC DNA]</scope>
    <source>
        <strain evidence="12">CGMCC 1.14993</strain>
    </source>
</reference>
<dbReference type="InterPro" id="IPR000014">
    <property type="entry name" value="PAS"/>
</dbReference>
<evidence type="ECO:0000313" key="11">
    <source>
        <dbReference type="EMBL" id="GGI14642.1"/>
    </source>
</evidence>
<keyword evidence="12" id="KW-1185">Reference proteome</keyword>
<evidence type="ECO:0000256" key="2">
    <source>
        <dbReference type="ARBA" id="ARBA00012438"/>
    </source>
</evidence>
<evidence type="ECO:0000256" key="7">
    <source>
        <dbReference type="ARBA" id="ARBA00022840"/>
    </source>
</evidence>
<name>A0A8J3APR7_9BACI</name>
<comment type="catalytic activity">
    <reaction evidence="1">
        <text>ATP + protein L-histidine = ADP + protein N-phospho-L-histidine.</text>
        <dbReference type="EC" id="2.7.13.3"/>
    </reaction>
</comment>
<dbReference type="Pfam" id="PF02518">
    <property type="entry name" value="HATPase_c"/>
    <property type="match status" value="1"/>
</dbReference>
<organism evidence="11 12">
    <name type="scientific">Gottfriedia solisilvae</name>
    <dbReference type="NCBI Taxonomy" id="1516104"/>
    <lineage>
        <taxon>Bacteria</taxon>
        <taxon>Bacillati</taxon>
        <taxon>Bacillota</taxon>
        <taxon>Bacilli</taxon>
        <taxon>Bacillales</taxon>
        <taxon>Bacillaceae</taxon>
        <taxon>Gottfriedia</taxon>
    </lineage>
</organism>
<dbReference type="PANTHER" id="PTHR43065">
    <property type="entry name" value="SENSOR HISTIDINE KINASE"/>
    <property type="match status" value="1"/>
</dbReference>
<keyword evidence="5" id="KW-0547">Nucleotide-binding</keyword>
<dbReference type="InterPro" id="IPR036890">
    <property type="entry name" value="HATPase_C_sf"/>
</dbReference>
<dbReference type="SMART" id="SM00388">
    <property type="entry name" value="HisKA"/>
    <property type="match status" value="1"/>
</dbReference>
<dbReference type="GO" id="GO:0005524">
    <property type="term" value="F:ATP binding"/>
    <property type="evidence" value="ECO:0007669"/>
    <property type="project" value="UniProtKB-KW"/>
</dbReference>
<evidence type="ECO:0000256" key="5">
    <source>
        <dbReference type="ARBA" id="ARBA00022741"/>
    </source>
</evidence>
<keyword evidence="3" id="KW-0597">Phosphoprotein</keyword>
<feature type="domain" description="PAS" evidence="10">
    <location>
        <begin position="71"/>
        <end position="128"/>
    </location>
</feature>
<evidence type="ECO:0000259" key="9">
    <source>
        <dbReference type="PROSITE" id="PS50109"/>
    </source>
</evidence>
<dbReference type="AlphaFoldDB" id="A0A8J3APR7"/>
<dbReference type="PROSITE" id="PS50109">
    <property type="entry name" value="HIS_KIN"/>
    <property type="match status" value="1"/>
</dbReference>
<keyword evidence="7" id="KW-0067">ATP-binding</keyword>
<dbReference type="PRINTS" id="PR00344">
    <property type="entry name" value="BCTRLSENSOR"/>
</dbReference>
<dbReference type="Gene3D" id="3.30.450.20">
    <property type="entry name" value="PAS domain"/>
    <property type="match status" value="1"/>
</dbReference>
<dbReference type="SMART" id="SM00387">
    <property type="entry name" value="HATPase_c"/>
    <property type="match status" value="1"/>
</dbReference>
<dbReference type="EC" id="2.7.13.3" evidence="2"/>
<evidence type="ECO:0000313" key="12">
    <source>
        <dbReference type="Proteomes" id="UP000626244"/>
    </source>
</evidence>
<dbReference type="OrthoDB" id="9815750at2"/>
<dbReference type="EMBL" id="BMHB01000001">
    <property type="protein sequence ID" value="GGI14642.1"/>
    <property type="molecule type" value="Genomic_DNA"/>
</dbReference>
<dbReference type="Gene3D" id="1.10.287.130">
    <property type="match status" value="1"/>
</dbReference>